<gene>
    <name evidence="2" type="ORF">QE405_003595</name>
</gene>
<keyword evidence="1" id="KW-0812">Transmembrane</keyword>
<evidence type="ECO:0000256" key="1">
    <source>
        <dbReference type="SAM" id="Phobius"/>
    </source>
</evidence>
<evidence type="ECO:0000313" key="2">
    <source>
        <dbReference type="EMBL" id="MDQ1106311.1"/>
    </source>
</evidence>
<proteinExistence type="predicted"/>
<keyword evidence="1" id="KW-0472">Membrane</keyword>
<feature type="transmembrane region" description="Helical" evidence="1">
    <location>
        <begin position="12"/>
        <end position="36"/>
    </location>
</feature>
<dbReference type="AlphaFoldDB" id="A0AAJ1X2Y3"/>
<evidence type="ECO:0000313" key="3">
    <source>
        <dbReference type="Proteomes" id="UP001239215"/>
    </source>
</evidence>
<name>A0AAJ1X2Y3_9ACTN</name>
<reference evidence="2" key="1">
    <citation type="submission" date="2023-07" db="EMBL/GenBank/DDBJ databases">
        <title>Functional and genomic diversity of the sorghum phyllosphere microbiome.</title>
        <authorList>
            <person name="Shade A."/>
        </authorList>
    </citation>
    <scope>NUCLEOTIDE SEQUENCE</scope>
    <source>
        <strain evidence="2">SORGH_AS_1067</strain>
    </source>
</reference>
<accession>A0AAJ1X2Y3</accession>
<comment type="caution">
    <text evidence="2">The sequence shown here is derived from an EMBL/GenBank/DDBJ whole genome shotgun (WGS) entry which is preliminary data.</text>
</comment>
<dbReference type="RefSeq" id="WP_307203328.1">
    <property type="nucleotide sequence ID" value="NZ_JAUTAN010000001.1"/>
</dbReference>
<sequence length="149" mass="16081">MQQDIRLAPAVAARLLGTAVVVLGVVAVVLFAGAWLLDVSPAVPVLVVAVLLFLLGAAGLHLLTRAYVVRLTEDGYLVRLVRGAGVTRARWVDVEDAVTTYVADEPCVVLRLKDGGSTTIPVTFLAGDREQFVELVHERLMRGRGLRRL</sequence>
<feature type="transmembrane region" description="Helical" evidence="1">
    <location>
        <begin position="42"/>
        <end position="63"/>
    </location>
</feature>
<organism evidence="2 3">
    <name type="scientific">Nocardioides zeae</name>
    <dbReference type="NCBI Taxonomy" id="1457234"/>
    <lineage>
        <taxon>Bacteria</taxon>
        <taxon>Bacillati</taxon>
        <taxon>Actinomycetota</taxon>
        <taxon>Actinomycetes</taxon>
        <taxon>Propionibacteriales</taxon>
        <taxon>Nocardioidaceae</taxon>
        <taxon>Nocardioides</taxon>
    </lineage>
</organism>
<dbReference type="Proteomes" id="UP001239215">
    <property type="component" value="Unassembled WGS sequence"/>
</dbReference>
<keyword evidence="1" id="KW-1133">Transmembrane helix</keyword>
<protein>
    <submittedName>
        <fullName evidence="2">Uncharacterized protein</fullName>
    </submittedName>
</protein>
<dbReference type="EMBL" id="JAUTAN010000001">
    <property type="protein sequence ID" value="MDQ1106311.1"/>
    <property type="molecule type" value="Genomic_DNA"/>
</dbReference>